<dbReference type="Pfam" id="PF20238">
    <property type="entry name" value="BIM1-like_dom"/>
    <property type="match status" value="1"/>
</dbReference>
<gene>
    <name evidence="10" type="ORF">PENANT_c004G11609</name>
</gene>
<feature type="signal peptide" evidence="8">
    <location>
        <begin position="1"/>
        <end position="17"/>
    </location>
</feature>
<dbReference type="GO" id="GO:0098552">
    <property type="term" value="C:side of membrane"/>
    <property type="evidence" value="ECO:0007669"/>
    <property type="project" value="UniProtKB-KW"/>
</dbReference>
<keyword evidence="11" id="KW-1185">Reference proteome</keyword>
<feature type="domain" description="Copper acquisition factor BIM1-like" evidence="9">
    <location>
        <begin position="211"/>
        <end position="351"/>
    </location>
</feature>
<evidence type="ECO:0000256" key="8">
    <source>
        <dbReference type="SAM" id="SignalP"/>
    </source>
</evidence>
<keyword evidence="7" id="KW-0449">Lipoprotein</keyword>
<proteinExistence type="predicted"/>
<evidence type="ECO:0000313" key="10">
    <source>
        <dbReference type="EMBL" id="OQD88054.1"/>
    </source>
</evidence>
<keyword evidence="5" id="KW-0472">Membrane</keyword>
<keyword evidence="3" id="KW-0336">GPI-anchor</keyword>
<evidence type="ECO:0000256" key="5">
    <source>
        <dbReference type="ARBA" id="ARBA00023136"/>
    </source>
</evidence>
<sequence>MLTRIFLALGGVSAVCAQATVGSPFLAQWLILSDYSVSTVGGDDTHTTYNVKCDSKATLCSLPATGVAVVTAPSSVGLSYTEPSETFTSSVGCTYIDAGASAVCVTLQAAPGVVVQSGSFVTSLSTVTSTVTLPAASVKLGFNTAATAAAAGTTTSVASKTALVSSAAETVSNSETATETGAATSATKTGGASEAFGGVKSGLALAAQLGQATFSLEYPTRTGFNINLLDSPPCGMFNPNFKTDNITNFHVNGDTIYVASFIETKGTWLFRATLDVTAARNWTSLRPVIYPNVMGPFCEPGVTVPSSWAGSKGVVGVVQHTGDTLNYQCAAVQFVAGMATTIPEYCVNTTGLTATYTSDVALSSIPATYNPTETATAYSSFTTSSGDNSQGSESLSNKNGAALILCRQSAVAYSLITLPFIVMFS</sequence>
<evidence type="ECO:0000256" key="6">
    <source>
        <dbReference type="ARBA" id="ARBA00023180"/>
    </source>
</evidence>
<name>A0A1V6QFR6_9EURO</name>
<evidence type="ECO:0000256" key="4">
    <source>
        <dbReference type="ARBA" id="ARBA00022729"/>
    </source>
</evidence>
<dbReference type="InterPro" id="IPR046936">
    <property type="entry name" value="BIM1-like"/>
</dbReference>
<dbReference type="InterPro" id="IPR046530">
    <property type="entry name" value="BIM1-like_dom"/>
</dbReference>
<dbReference type="PANTHER" id="PTHR34992">
    <property type="entry name" value="HYPHAL ANASTAMOSIS-7 PROTEIN"/>
    <property type="match status" value="1"/>
</dbReference>
<evidence type="ECO:0000256" key="7">
    <source>
        <dbReference type="ARBA" id="ARBA00023288"/>
    </source>
</evidence>
<keyword evidence="4 8" id="KW-0732">Signal</keyword>
<keyword evidence="2" id="KW-1003">Cell membrane</keyword>
<accession>A0A1V6QFR6</accession>
<comment type="subcellular location">
    <subcellularLocation>
        <location evidence="1">Cell membrane</location>
        <topology evidence="1">Lipid-anchor</topology>
        <topology evidence="1">GPI-anchor</topology>
    </subcellularLocation>
</comment>
<comment type="caution">
    <text evidence="10">The sequence shown here is derived from an EMBL/GenBank/DDBJ whole genome shotgun (WGS) entry which is preliminary data.</text>
</comment>
<feature type="chain" id="PRO_5012799718" description="Copper acquisition factor BIM1-like domain-containing protein" evidence="8">
    <location>
        <begin position="18"/>
        <end position="425"/>
    </location>
</feature>
<dbReference type="GO" id="GO:0005886">
    <property type="term" value="C:plasma membrane"/>
    <property type="evidence" value="ECO:0007669"/>
    <property type="project" value="UniProtKB-SubCell"/>
</dbReference>
<keyword evidence="6" id="KW-0325">Glycoprotein</keyword>
<organism evidence="10 11">
    <name type="scientific">Penicillium antarcticum</name>
    <dbReference type="NCBI Taxonomy" id="416450"/>
    <lineage>
        <taxon>Eukaryota</taxon>
        <taxon>Fungi</taxon>
        <taxon>Dikarya</taxon>
        <taxon>Ascomycota</taxon>
        <taxon>Pezizomycotina</taxon>
        <taxon>Eurotiomycetes</taxon>
        <taxon>Eurotiomycetidae</taxon>
        <taxon>Eurotiales</taxon>
        <taxon>Aspergillaceae</taxon>
        <taxon>Penicillium</taxon>
    </lineage>
</organism>
<evidence type="ECO:0000256" key="2">
    <source>
        <dbReference type="ARBA" id="ARBA00022475"/>
    </source>
</evidence>
<evidence type="ECO:0000259" key="9">
    <source>
        <dbReference type="Pfam" id="PF20238"/>
    </source>
</evidence>
<dbReference type="Proteomes" id="UP000191672">
    <property type="component" value="Unassembled WGS sequence"/>
</dbReference>
<evidence type="ECO:0000256" key="3">
    <source>
        <dbReference type="ARBA" id="ARBA00022622"/>
    </source>
</evidence>
<protein>
    <recommendedName>
        <fullName evidence="9">Copper acquisition factor BIM1-like domain-containing protein</fullName>
    </recommendedName>
</protein>
<evidence type="ECO:0000256" key="1">
    <source>
        <dbReference type="ARBA" id="ARBA00004609"/>
    </source>
</evidence>
<dbReference type="EMBL" id="MDYN01000004">
    <property type="protein sequence ID" value="OQD88054.1"/>
    <property type="molecule type" value="Genomic_DNA"/>
</dbReference>
<dbReference type="AlphaFoldDB" id="A0A1V6QFR6"/>
<dbReference type="PANTHER" id="PTHR34992:SF1">
    <property type="entry name" value="COPPER ACQUISITION FACTOR BIM1-LIKE DOMAIN-CONTAINING PROTEIN"/>
    <property type="match status" value="1"/>
</dbReference>
<dbReference type="STRING" id="416450.A0A1V6QFR6"/>
<evidence type="ECO:0000313" key="11">
    <source>
        <dbReference type="Proteomes" id="UP000191672"/>
    </source>
</evidence>
<reference evidence="11" key="1">
    <citation type="journal article" date="2017" name="Nat. Microbiol.">
        <title>Global analysis of biosynthetic gene clusters reveals vast potential of secondary metabolite production in Penicillium species.</title>
        <authorList>
            <person name="Nielsen J.C."/>
            <person name="Grijseels S."/>
            <person name="Prigent S."/>
            <person name="Ji B."/>
            <person name="Dainat J."/>
            <person name="Nielsen K.F."/>
            <person name="Frisvad J.C."/>
            <person name="Workman M."/>
            <person name="Nielsen J."/>
        </authorList>
    </citation>
    <scope>NUCLEOTIDE SEQUENCE [LARGE SCALE GENOMIC DNA]</scope>
    <source>
        <strain evidence="11">IBT 31811</strain>
    </source>
</reference>